<dbReference type="Proteomes" id="UP000266677">
    <property type="component" value="Unassembled WGS sequence"/>
</dbReference>
<name>A0A3A4K3W3_9NOCA</name>
<dbReference type="AlphaFoldDB" id="A0A3A4K3W3"/>
<keyword evidence="2" id="KW-1185">Reference proteome</keyword>
<dbReference type="EMBL" id="QZFU01000033">
    <property type="protein sequence ID" value="RJO71423.1"/>
    <property type="molecule type" value="Genomic_DNA"/>
</dbReference>
<protein>
    <submittedName>
        <fullName evidence="1">Uncharacterized protein</fullName>
    </submittedName>
</protein>
<dbReference type="OrthoDB" id="4571453at2"/>
<reference evidence="1 2" key="1">
    <citation type="submission" date="2018-09" db="EMBL/GenBank/DDBJ databases">
        <title>YIM PH21274 draft genome.</title>
        <authorList>
            <person name="Miao C."/>
        </authorList>
    </citation>
    <scope>NUCLEOTIDE SEQUENCE [LARGE SCALE GENOMIC DNA]</scope>
    <source>
        <strain evidence="1 2">YIM PH 21724</strain>
    </source>
</reference>
<dbReference type="RefSeq" id="WP_120043535.1">
    <property type="nucleotide sequence ID" value="NZ_QZFU01000033.1"/>
</dbReference>
<gene>
    <name evidence="1" type="ORF">D5S18_24955</name>
</gene>
<accession>A0A3A4K3W3</accession>
<evidence type="ECO:0000313" key="2">
    <source>
        <dbReference type="Proteomes" id="UP000266677"/>
    </source>
</evidence>
<proteinExistence type="predicted"/>
<organism evidence="1 2">
    <name type="scientific">Nocardia panacis</name>
    <dbReference type="NCBI Taxonomy" id="2340916"/>
    <lineage>
        <taxon>Bacteria</taxon>
        <taxon>Bacillati</taxon>
        <taxon>Actinomycetota</taxon>
        <taxon>Actinomycetes</taxon>
        <taxon>Mycobacteriales</taxon>
        <taxon>Nocardiaceae</taxon>
        <taxon>Nocardia</taxon>
    </lineage>
</organism>
<sequence>MGPSCKFCDQRCFVHDPTPGSTQILATCTKGQEHDKAKLGYNIADATEYKQPGTETPDRIDIINRLAHQLVADHLQTRFGESAIPARADQADIADTKAIIARANQLMDALTDALAYATAEDDQTPTPRHRPIASAQEYGVRKRDGEAITFDNDAPLHDAIHYFDRMNADAKALGFASAEAQVVQRRRATHVFDWKPVSAEEIAMVRHPQPSDDECPF</sequence>
<comment type="caution">
    <text evidence="1">The sequence shown here is derived from an EMBL/GenBank/DDBJ whole genome shotgun (WGS) entry which is preliminary data.</text>
</comment>
<evidence type="ECO:0000313" key="1">
    <source>
        <dbReference type="EMBL" id="RJO71423.1"/>
    </source>
</evidence>